<dbReference type="AlphaFoldDB" id="A0A0S2KED1"/>
<dbReference type="GO" id="GO:0008237">
    <property type="term" value="F:metallopeptidase activity"/>
    <property type="evidence" value="ECO:0007669"/>
    <property type="project" value="UniProtKB-KW"/>
</dbReference>
<dbReference type="InterPro" id="IPR009045">
    <property type="entry name" value="Zn_M74/Hedgehog-like"/>
</dbReference>
<sequence length="250" mass="27866">MAYSRITLGILLLVQMAACSNDEPYPPEGFSSIAELDASIELDIRYIGNNNFLGRPVAGYEGAACILSTPAASALVQVQRSANEQGYSLKIYDCFRPQQAVDNFVRWAADADDVVMKASMYPSVPKEELFSRGYIAERSGHSRGSTVDLTLVPLGTHQPQLDPFAPWDCRASDEALRFPDNSIDMGTSYDCFDVLSHTAHPAISAQAMANRLLLKELMEAAGFENYENEWWHYTLQDEPFPDTFFDFPVR</sequence>
<comment type="catalytic activity">
    <reaction evidence="1 9 10">
        <text>D-alanyl-D-alanine + H2O = 2 D-alanine</text>
        <dbReference type="Rhea" id="RHEA:20661"/>
        <dbReference type="ChEBI" id="CHEBI:15377"/>
        <dbReference type="ChEBI" id="CHEBI:57416"/>
        <dbReference type="ChEBI" id="CHEBI:57822"/>
        <dbReference type="EC" id="3.4.13.22"/>
    </reaction>
</comment>
<evidence type="ECO:0000256" key="1">
    <source>
        <dbReference type="ARBA" id="ARBA00001362"/>
    </source>
</evidence>
<evidence type="ECO:0000256" key="5">
    <source>
        <dbReference type="ARBA" id="ARBA00022833"/>
    </source>
</evidence>
<feature type="binding site" evidence="9">
    <location>
        <position position="232"/>
    </location>
    <ligand>
        <name>Zn(2+)</name>
        <dbReference type="ChEBI" id="CHEBI:29105"/>
        <note>catalytic</note>
    </ligand>
</feature>
<dbReference type="GO" id="GO:0071555">
    <property type="term" value="P:cell wall organization"/>
    <property type="evidence" value="ECO:0007669"/>
    <property type="project" value="UniProtKB-KW"/>
</dbReference>
<comment type="function">
    <text evidence="9 10">Catalyzes hydrolysis of the D-alanyl-D-alanine dipeptide.</text>
</comment>
<keyword evidence="2 9" id="KW-0645">Protease</keyword>
<dbReference type="Gene3D" id="3.30.1380.10">
    <property type="match status" value="1"/>
</dbReference>
<evidence type="ECO:0000256" key="2">
    <source>
        <dbReference type="ARBA" id="ARBA00022670"/>
    </source>
</evidence>
<evidence type="ECO:0000256" key="9">
    <source>
        <dbReference type="HAMAP-Rule" id="MF_01924"/>
    </source>
</evidence>
<dbReference type="PIRSF" id="PIRSF026671">
    <property type="entry name" value="AA_dipeptidase"/>
    <property type="match status" value="1"/>
</dbReference>
<dbReference type="PANTHER" id="PTHR43126:SF1">
    <property type="entry name" value="D-ALANYL-D-ALANINE DIPEPTIDASE"/>
    <property type="match status" value="1"/>
</dbReference>
<keyword evidence="7 9" id="KW-0482">Metalloprotease</keyword>
<keyword evidence="8 10" id="KW-0961">Cell wall biogenesis/degradation</keyword>
<feature type="binding site" evidence="9">
    <location>
        <position position="141"/>
    </location>
    <ligand>
        <name>Zn(2+)</name>
        <dbReference type="ChEBI" id="CHEBI:29105"/>
        <note>catalytic</note>
    </ligand>
</feature>
<dbReference type="PANTHER" id="PTHR43126">
    <property type="entry name" value="D-ALANYL-D-ALANINE DIPEPTIDASE"/>
    <property type="match status" value="1"/>
</dbReference>
<dbReference type="CDD" id="cd14817">
    <property type="entry name" value="D-Ala-D-Ala_dipeptidase_VanX"/>
    <property type="match status" value="1"/>
</dbReference>
<accession>A0A0S2KED1</accession>
<dbReference type="KEGG" id="pspi:PS2015_2029"/>
<dbReference type="InterPro" id="IPR000755">
    <property type="entry name" value="A_A_dipeptidase"/>
</dbReference>
<evidence type="ECO:0000313" key="12">
    <source>
        <dbReference type="Proteomes" id="UP000065641"/>
    </source>
</evidence>
<dbReference type="GO" id="GO:0008270">
    <property type="term" value="F:zinc ion binding"/>
    <property type="evidence" value="ECO:0007669"/>
    <property type="project" value="UniProtKB-UniRule"/>
</dbReference>
<dbReference type="SUPFAM" id="SSF55166">
    <property type="entry name" value="Hedgehog/DD-peptidase"/>
    <property type="match status" value="1"/>
</dbReference>
<comment type="similarity">
    <text evidence="9 10">Belongs to the peptidase M15D family.</text>
</comment>
<dbReference type="RefSeq" id="WP_237113308.1">
    <property type="nucleotide sequence ID" value="NZ_CP013189.1"/>
</dbReference>
<comment type="cofactor">
    <cofactor evidence="9">
        <name>Zn(2+)</name>
        <dbReference type="ChEBI" id="CHEBI:29105"/>
    </cofactor>
    <text evidence="9">Binds 1 zinc ion per subunit.</text>
</comment>
<proteinExistence type="inferred from homology"/>
<dbReference type="GO" id="GO:0006508">
    <property type="term" value="P:proteolysis"/>
    <property type="evidence" value="ECO:0007669"/>
    <property type="project" value="UniProtKB-KW"/>
</dbReference>
<keyword evidence="12" id="KW-1185">Reference proteome</keyword>
<dbReference type="EC" id="3.4.13.22" evidence="9 10"/>
<evidence type="ECO:0000256" key="6">
    <source>
        <dbReference type="ARBA" id="ARBA00022997"/>
    </source>
</evidence>
<dbReference type="Proteomes" id="UP000065641">
    <property type="component" value="Chromosome"/>
</dbReference>
<protein>
    <recommendedName>
        <fullName evidence="9 10">D-alanyl-D-alanine dipeptidase</fullName>
        <shortName evidence="9 10">D-Ala-D-Ala dipeptidase</shortName>
        <ecNumber evidence="9 10">3.4.13.22</ecNumber>
    </recommendedName>
</protein>
<organism evidence="11 12">
    <name type="scientific">Pseudohongiella spirulinae</name>
    <dbReference type="NCBI Taxonomy" id="1249552"/>
    <lineage>
        <taxon>Bacteria</taxon>
        <taxon>Pseudomonadati</taxon>
        <taxon>Pseudomonadota</taxon>
        <taxon>Gammaproteobacteria</taxon>
        <taxon>Pseudomonadales</taxon>
        <taxon>Pseudohongiellaceae</taxon>
        <taxon>Pseudohongiella</taxon>
    </lineage>
</organism>
<evidence type="ECO:0000313" key="11">
    <source>
        <dbReference type="EMBL" id="ALO46669.1"/>
    </source>
</evidence>
<keyword evidence="6 9" id="KW-0224">Dipeptidase</keyword>
<name>A0A0S2KED1_9GAMM</name>
<gene>
    <name evidence="9" type="primary">ddpX</name>
    <name evidence="11" type="ORF">PS2015_2029</name>
</gene>
<keyword evidence="5 9" id="KW-0862">Zinc</keyword>
<evidence type="ECO:0000256" key="8">
    <source>
        <dbReference type="ARBA" id="ARBA00023316"/>
    </source>
</evidence>
<dbReference type="Pfam" id="PF01427">
    <property type="entry name" value="Peptidase_M15"/>
    <property type="match status" value="2"/>
</dbReference>
<keyword evidence="3 9" id="KW-0479">Metal-binding</keyword>
<evidence type="ECO:0000256" key="4">
    <source>
        <dbReference type="ARBA" id="ARBA00022801"/>
    </source>
</evidence>
<evidence type="ECO:0000256" key="3">
    <source>
        <dbReference type="ARBA" id="ARBA00022723"/>
    </source>
</evidence>
<dbReference type="GO" id="GO:0160237">
    <property type="term" value="F:D-Ala-D-Ala dipeptidase activity"/>
    <property type="evidence" value="ECO:0007669"/>
    <property type="project" value="UniProtKB-EC"/>
</dbReference>
<reference evidence="11 12" key="1">
    <citation type="submission" date="2015-11" db="EMBL/GenBank/DDBJ databases">
        <authorList>
            <person name="Zhang Y."/>
            <person name="Guo Z."/>
        </authorList>
    </citation>
    <scope>NUCLEOTIDE SEQUENCE [LARGE SCALE GENOMIC DNA]</scope>
    <source>
        <strain evidence="11 12">KCTC 32221</strain>
    </source>
</reference>
<feature type="binding site" evidence="9">
    <location>
        <position position="148"/>
    </location>
    <ligand>
        <name>Zn(2+)</name>
        <dbReference type="ChEBI" id="CHEBI:29105"/>
        <note>catalytic</note>
    </ligand>
</feature>
<feature type="active site" description="Proton donor/acceptor" evidence="9">
    <location>
        <position position="229"/>
    </location>
</feature>
<dbReference type="STRING" id="1249552.PS2015_2029"/>
<dbReference type="EMBL" id="CP013189">
    <property type="protein sequence ID" value="ALO46669.1"/>
    <property type="molecule type" value="Genomic_DNA"/>
</dbReference>
<dbReference type="HAMAP" id="MF_01924">
    <property type="entry name" value="A_A_dipeptidase"/>
    <property type="match status" value="1"/>
</dbReference>
<feature type="site" description="Transition state stabilizer" evidence="9">
    <location>
        <position position="96"/>
    </location>
</feature>
<evidence type="ECO:0000256" key="10">
    <source>
        <dbReference type="PIRNR" id="PIRNR026671"/>
    </source>
</evidence>
<evidence type="ECO:0000256" key="7">
    <source>
        <dbReference type="ARBA" id="ARBA00023049"/>
    </source>
</evidence>
<keyword evidence="4 9" id="KW-0378">Hydrolase</keyword>